<evidence type="ECO:0000256" key="9">
    <source>
        <dbReference type="ARBA" id="ARBA00023136"/>
    </source>
</evidence>
<reference evidence="14 15" key="1">
    <citation type="submission" date="2021-04" db="EMBL/GenBank/DDBJ databases">
        <authorList>
            <person name="Bliznina A."/>
        </authorList>
    </citation>
    <scope>NUCLEOTIDE SEQUENCE [LARGE SCALE GENOMIC DNA]</scope>
</reference>
<dbReference type="CDD" id="cd03567">
    <property type="entry name" value="VHS_GGA_metazoan"/>
    <property type="match status" value="1"/>
</dbReference>
<dbReference type="SUPFAM" id="SSF48464">
    <property type="entry name" value="ENTH/VHS domain"/>
    <property type="match status" value="1"/>
</dbReference>
<dbReference type="PROSITE" id="PS50179">
    <property type="entry name" value="VHS"/>
    <property type="match status" value="1"/>
</dbReference>
<accession>A0ABN7T8F8</accession>
<dbReference type="PANTHER" id="PTHR45905:SF1">
    <property type="entry name" value="GOLGI-LOCALIZED, GAMMA-ADAPTIN EAR CONTAINING, ARF BINDING PROTEIN"/>
    <property type="match status" value="1"/>
</dbReference>
<dbReference type="Gene3D" id="1.20.58.160">
    <property type="match status" value="1"/>
</dbReference>
<dbReference type="Gene3D" id="1.20.5.170">
    <property type="match status" value="1"/>
</dbReference>
<dbReference type="Gene3D" id="2.60.40.1230">
    <property type="match status" value="1"/>
</dbReference>
<evidence type="ECO:0000313" key="14">
    <source>
        <dbReference type="EMBL" id="CAG5113894.1"/>
    </source>
</evidence>
<dbReference type="InterPro" id="IPR008153">
    <property type="entry name" value="GAE_dom"/>
</dbReference>
<keyword evidence="9" id="KW-0472">Membrane</keyword>
<dbReference type="SUPFAM" id="SSF49348">
    <property type="entry name" value="Clathrin adaptor appendage domain"/>
    <property type="match status" value="1"/>
</dbReference>
<evidence type="ECO:0000256" key="10">
    <source>
        <dbReference type="SAM" id="MobiDB-lite"/>
    </source>
</evidence>
<keyword evidence="15" id="KW-1185">Reference proteome</keyword>
<name>A0ABN7T8F8_OIKDI</name>
<dbReference type="InterPro" id="IPR013041">
    <property type="entry name" value="Clathrin_app_Ig-like_sf"/>
</dbReference>
<keyword evidence="7" id="KW-0653">Protein transport</keyword>
<evidence type="ECO:0000256" key="2">
    <source>
        <dbReference type="ARBA" id="ARBA00004220"/>
    </source>
</evidence>
<feature type="compositionally biased region" description="Polar residues" evidence="10">
    <location>
        <begin position="293"/>
        <end position="321"/>
    </location>
</feature>
<dbReference type="SMART" id="SM00288">
    <property type="entry name" value="VHS"/>
    <property type="match status" value="1"/>
</dbReference>
<feature type="domain" description="GAE" evidence="12">
    <location>
        <begin position="420"/>
        <end position="537"/>
    </location>
</feature>
<dbReference type="InterPro" id="IPR008942">
    <property type="entry name" value="ENTH_VHS"/>
</dbReference>
<evidence type="ECO:0000313" key="15">
    <source>
        <dbReference type="Proteomes" id="UP001158576"/>
    </source>
</evidence>
<dbReference type="Pfam" id="PF18308">
    <property type="entry name" value="GGA_N-GAT"/>
    <property type="match status" value="1"/>
</dbReference>
<dbReference type="InterPro" id="IPR004152">
    <property type="entry name" value="GAT_dom"/>
</dbReference>
<dbReference type="InterPro" id="IPR008152">
    <property type="entry name" value="Clathrin_a/b/g-adaptin_app_Ig"/>
</dbReference>
<sequence length="537" mass="58878">MGDAELKDHIEGLYAKFLTGDEAAGKEFAAYVRLNADVPLHAQQLLAYKIQSPLEKEAVRGLDLLEICVRSSGKLFHNEIGKYRFLNELIRVVSPKYLGPRSSPQVKTRIIELMYGWTIALKDQIKIADAYSMLKKQGIVKKDPKFDDRRFLPTPQPKERCALIKDDAEEKRLAELLASKNPEDIALANEMIKTMYEQDSKKTEREARKMLLMTEAKEKYMLMDDMIAAGATAKSAMATVYSDLESMRPQLFRLASEANENNDELMAVLRLTDEVNRVINVVKDKYPDVVELSNASTPTSNGSSVPSSGLTATSSPDTQTSRLHDLGVDLNLLGLEDDPPSNRPAQSSGNVIDDLKTLNSIFGSSPIGGAPQPTLLDINPSAPSVSAMTSQASPQIAVCPTPSEVAALTGIKVNLADFQASSTTRTLVDDDGVRVILVRGENKIPDRSDVSVLLVTFDSTNPAPIENLMFNAKVAKPFRIKLLQPSGNEFPAFNPVSSTSSRITQLILVGGRPSQINWQLSFDINDNTLSKQGVINL</sequence>
<evidence type="ECO:0000256" key="1">
    <source>
        <dbReference type="ARBA" id="ARBA00004150"/>
    </source>
</evidence>
<evidence type="ECO:0000259" key="13">
    <source>
        <dbReference type="PROSITE" id="PS50909"/>
    </source>
</evidence>
<keyword evidence="4" id="KW-0813">Transport</keyword>
<organism evidence="14 15">
    <name type="scientific">Oikopleura dioica</name>
    <name type="common">Tunicate</name>
    <dbReference type="NCBI Taxonomy" id="34765"/>
    <lineage>
        <taxon>Eukaryota</taxon>
        <taxon>Metazoa</taxon>
        <taxon>Chordata</taxon>
        <taxon>Tunicata</taxon>
        <taxon>Appendicularia</taxon>
        <taxon>Copelata</taxon>
        <taxon>Oikopleuridae</taxon>
        <taxon>Oikopleura</taxon>
    </lineage>
</organism>
<keyword evidence="5" id="KW-0967">Endosome</keyword>
<dbReference type="SMART" id="SM00809">
    <property type="entry name" value="Alpha_adaptinC2"/>
    <property type="match status" value="1"/>
</dbReference>
<dbReference type="InterPro" id="IPR027422">
    <property type="entry name" value="GGA1-3"/>
</dbReference>
<evidence type="ECO:0000256" key="3">
    <source>
        <dbReference type="ARBA" id="ARBA00008099"/>
    </source>
</evidence>
<comment type="similarity">
    <text evidence="3">Belongs to the GGA protein family.</text>
</comment>
<dbReference type="InterPro" id="IPR041198">
    <property type="entry name" value="GGA_N-GAT"/>
</dbReference>
<dbReference type="SUPFAM" id="SSF89009">
    <property type="entry name" value="GAT-like domain"/>
    <property type="match status" value="1"/>
</dbReference>
<evidence type="ECO:0000256" key="6">
    <source>
        <dbReference type="ARBA" id="ARBA00022843"/>
    </source>
</evidence>
<dbReference type="InterPro" id="IPR038425">
    <property type="entry name" value="GAT_sf"/>
</dbReference>
<dbReference type="PROSITE" id="PS50909">
    <property type="entry name" value="GAT"/>
    <property type="match status" value="1"/>
</dbReference>
<proteinExistence type="inferred from homology"/>
<dbReference type="Proteomes" id="UP001158576">
    <property type="component" value="Chromosome 2"/>
</dbReference>
<dbReference type="PANTHER" id="PTHR45905">
    <property type="entry name" value="GOLGI-LOCALIZED, GAMMA-ADAPTIN EAR CONTAINING, ARF BINDING PROTEIN"/>
    <property type="match status" value="1"/>
</dbReference>
<evidence type="ECO:0000256" key="8">
    <source>
        <dbReference type="ARBA" id="ARBA00023034"/>
    </source>
</evidence>
<dbReference type="Gene3D" id="1.25.40.90">
    <property type="match status" value="1"/>
</dbReference>
<feature type="domain" description="VHS" evidence="11">
    <location>
        <begin position="27"/>
        <end position="142"/>
    </location>
</feature>
<feature type="region of interest" description="Disordered" evidence="10">
    <location>
        <begin position="293"/>
        <end position="322"/>
    </location>
</feature>
<dbReference type="EMBL" id="OU015567">
    <property type="protein sequence ID" value="CAG5113894.1"/>
    <property type="molecule type" value="Genomic_DNA"/>
</dbReference>
<dbReference type="Pfam" id="PF02883">
    <property type="entry name" value="Alpha_adaptinC2"/>
    <property type="match status" value="1"/>
</dbReference>
<feature type="domain" description="GAT" evidence="13">
    <location>
        <begin position="166"/>
        <end position="287"/>
    </location>
</feature>
<protein>
    <submittedName>
        <fullName evidence="14">Oidioi.mRNA.OKI2018_I69.chr2.g7984.t1.cds</fullName>
    </submittedName>
</protein>
<evidence type="ECO:0000256" key="5">
    <source>
        <dbReference type="ARBA" id="ARBA00022753"/>
    </source>
</evidence>
<keyword evidence="6" id="KW-0832">Ubl conjugation</keyword>
<evidence type="ECO:0000256" key="7">
    <source>
        <dbReference type="ARBA" id="ARBA00022927"/>
    </source>
</evidence>
<comment type="subcellular location">
    <subcellularLocation>
        <location evidence="2">Early endosome membrane</location>
        <topology evidence="2">Peripheral membrane protein</topology>
    </subcellularLocation>
    <subcellularLocation>
        <location evidence="1">Golgi apparatus</location>
        <location evidence="1">trans-Golgi network membrane</location>
        <topology evidence="1">Peripheral membrane protein</topology>
    </subcellularLocation>
</comment>
<dbReference type="InterPro" id="IPR002014">
    <property type="entry name" value="VHS_dom"/>
</dbReference>
<dbReference type="Pfam" id="PF00790">
    <property type="entry name" value="VHS"/>
    <property type="match status" value="1"/>
</dbReference>
<evidence type="ECO:0000259" key="12">
    <source>
        <dbReference type="PROSITE" id="PS50180"/>
    </source>
</evidence>
<evidence type="ECO:0000256" key="4">
    <source>
        <dbReference type="ARBA" id="ARBA00022448"/>
    </source>
</evidence>
<gene>
    <name evidence="14" type="ORF">OKIOD_LOCUS16749</name>
</gene>
<keyword evidence="8" id="KW-0333">Golgi apparatus</keyword>
<dbReference type="PROSITE" id="PS50180">
    <property type="entry name" value="GAE"/>
    <property type="match status" value="1"/>
</dbReference>
<evidence type="ECO:0000259" key="11">
    <source>
        <dbReference type="PROSITE" id="PS50179"/>
    </source>
</evidence>